<keyword evidence="4" id="KW-1185">Reference proteome</keyword>
<evidence type="ECO:0000313" key="4">
    <source>
        <dbReference type="Proteomes" id="UP001165296"/>
    </source>
</evidence>
<name>A0ABS8AMB8_9BACT</name>
<feature type="domain" description="PglD N-terminal" evidence="2">
    <location>
        <begin position="2"/>
        <end position="81"/>
    </location>
</feature>
<sequence length="218" mass="23287">MKVVIYGLGKHAQMVHYLFTHDSPDEVVAFCVDAAYMPADNGQFCGLPVVSFEDLPAHFPTTDYVLHIAIGQVKGRRRVYEAAKARGYSFASYISSKAQTWPDLVVGEHVFIDPICSIHPCVTVGDNTMLLGVILGHHTYTGSHSTISACIIGGGVTIGDGTFVGMGTVINENLAIGSNNIIGSGCLLARSTADNAVFSAPATKPRAIDANRIAMFRR</sequence>
<comment type="caution">
    <text evidence="3">The sequence shown here is derived from an EMBL/GenBank/DDBJ whole genome shotgun (WGS) entry which is preliminary data.</text>
</comment>
<proteinExistence type="inferred from homology"/>
<evidence type="ECO:0000259" key="2">
    <source>
        <dbReference type="Pfam" id="PF17836"/>
    </source>
</evidence>
<accession>A0ABS8AMB8</accession>
<dbReference type="InterPro" id="IPR050179">
    <property type="entry name" value="Trans_hexapeptide_repeat"/>
</dbReference>
<comment type="similarity">
    <text evidence="1">Belongs to the transferase hexapeptide repeat family.</text>
</comment>
<dbReference type="CDD" id="cd03360">
    <property type="entry name" value="LbH_AT_putative"/>
    <property type="match status" value="1"/>
</dbReference>
<dbReference type="InterPro" id="IPR001451">
    <property type="entry name" value="Hexapep"/>
</dbReference>
<dbReference type="InterPro" id="IPR020019">
    <property type="entry name" value="AcTrfase_PglD-like"/>
</dbReference>
<dbReference type="SUPFAM" id="SSF51161">
    <property type="entry name" value="Trimeric LpxA-like enzymes"/>
    <property type="match status" value="1"/>
</dbReference>
<dbReference type="Pfam" id="PF00132">
    <property type="entry name" value="Hexapep"/>
    <property type="match status" value="1"/>
</dbReference>
<evidence type="ECO:0000256" key="1">
    <source>
        <dbReference type="ARBA" id="ARBA00007274"/>
    </source>
</evidence>
<evidence type="ECO:0000313" key="3">
    <source>
        <dbReference type="EMBL" id="MCB2407272.1"/>
    </source>
</evidence>
<gene>
    <name evidence="3" type="ORF">LGH74_04730</name>
</gene>
<protein>
    <submittedName>
        <fullName evidence="3">Acetyltransferase</fullName>
    </submittedName>
</protein>
<dbReference type="Gene3D" id="3.40.50.20">
    <property type="match status" value="1"/>
</dbReference>
<dbReference type="RefSeq" id="WP_226172712.1">
    <property type="nucleotide sequence ID" value="NZ_JAJADR010000001.1"/>
</dbReference>
<dbReference type="PANTHER" id="PTHR43300">
    <property type="entry name" value="ACETYLTRANSFERASE"/>
    <property type="match status" value="1"/>
</dbReference>
<dbReference type="EMBL" id="JAJADR010000001">
    <property type="protein sequence ID" value="MCB2407272.1"/>
    <property type="molecule type" value="Genomic_DNA"/>
</dbReference>
<dbReference type="Pfam" id="PF17836">
    <property type="entry name" value="PglD_N"/>
    <property type="match status" value="1"/>
</dbReference>
<reference evidence="3" key="1">
    <citation type="submission" date="2021-10" db="EMBL/GenBank/DDBJ databases">
        <authorList>
            <person name="Dean J.D."/>
            <person name="Kim M.K."/>
            <person name="Newey C.N."/>
            <person name="Stoker T.S."/>
            <person name="Thompson D.W."/>
            <person name="Grose J.H."/>
        </authorList>
    </citation>
    <scope>NUCLEOTIDE SEQUENCE</scope>
    <source>
        <strain evidence="3">BT178</strain>
    </source>
</reference>
<dbReference type="Proteomes" id="UP001165296">
    <property type="component" value="Unassembled WGS sequence"/>
</dbReference>
<dbReference type="InterPro" id="IPR011004">
    <property type="entry name" value="Trimer_LpxA-like_sf"/>
</dbReference>
<organism evidence="3 4">
    <name type="scientific">Hymenobacter lucidus</name>
    <dbReference type="NCBI Taxonomy" id="2880930"/>
    <lineage>
        <taxon>Bacteria</taxon>
        <taxon>Pseudomonadati</taxon>
        <taxon>Bacteroidota</taxon>
        <taxon>Cytophagia</taxon>
        <taxon>Cytophagales</taxon>
        <taxon>Hymenobacteraceae</taxon>
        <taxon>Hymenobacter</taxon>
    </lineage>
</organism>
<dbReference type="Gene3D" id="2.160.10.10">
    <property type="entry name" value="Hexapeptide repeat proteins"/>
    <property type="match status" value="1"/>
</dbReference>
<dbReference type="InterPro" id="IPR041561">
    <property type="entry name" value="PglD_N"/>
</dbReference>